<dbReference type="PRINTS" id="PR01407">
    <property type="entry name" value="BUTYPHLNCDUF"/>
</dbReference>
<dbReference type="Pfam" id="PF00622">
    <property type="entry name" value="SPRY"/>
    <property type="match status" value="1"/>
</dbReference>
<dbReference type="Pfam" id="PF13765">
    <property type="entry name" value="PRY"/>
    <property type="match status" value="1"/>
</dbReference>
<feature type="domain" description="B30.2/SPRY" evidence="2">
    <location>
        <begin position="137"/>
        <end position="315"/>
    </location>
</feature>
<proteinExistence type="predicted"/>
<dbReference type="InterPro" id="IPR006574">
    <property type="entry name" value="PRY"/>
</dbReference>
<dbReference type="InterPro" id="IPR050143">
    <property type="entry name" value="TRIM/RBCC"/>
</dbReference>
<dbReference type="InParanoid" id="A0A3Q3ER25"/>
<organism evidence="3 4">
    <name type="scientific">Labrus bergylta</name>
    <name type="common">ballan wrasse</name>
    <dbReference type="NCBI Taxonomy" id="56723"/>
    <lineage>
        <taxon>Eukaryota</taxon>
        <taxon>Metazoa</taxon>
        <taxon>Chordata</taxon>
        <taxon>Craniata</taxon>
        <taxon>Vertebrata</taxon>
        <taxon>Euteleostomi</taxon>
        <taxon>Actinopterygii</taxon>
        <taxon>Neopterygii</taxon>
        <taxon>Teleostei</taxon>
        <taxon>Neoteleostei</taxon>
        <taxon>Acanthomorphata</taxon>
        <taxon>Eupercaria</taxon>
        <taxon>Labriformes</taxon>
        <taxon>Labridae</taxon>
        <taxon>Labrus</taxon>
    </lineage>
</organism>
<dbReference type="PROSITE" id="PS50188">
    <property type="entry name" value="B302_SPRY"/>
    <property type="match status" value="1"/>
</dbReference>
<sequence>MFQASLERCPCQWVALYHSPHHGLPLLLYVFPAWGSLKFRKLKFDETAEHIQVQARHTERQIKEQFKKLHQFLEEEEEARLCALREEEEQKSQRMKEEMEALSREIAALSHTVRDTEDELRDPQLPSGALIDQAKHLGNLSFNIWNKMKDMVSYSPVILDPNTAHPVFILSEDLTCVTRGERQQLPDNPERFDTYCSVLGSEGFNSGTHSWDVQVGDNRFWTLGVLAESGQRKGDKESGLWFIRFSDGKYRARTSPHPSTALSVKKKLQRIRVNLDCNRGELSFSDPDTNTHIHTFTHTFTERMFPYITLVINSH</sequence>
<keyword evidence="4" id="KW-1185">Reference proteome</keyword>
<dbReference type="CDD" id="cd22249">
    <property type="entry name" value="UDM1_RNF168_RNF169-like"/>
    <property type="match status" value="1"/>
</dbReference>
<reference evidence="3" key="1">
    <citation type="submission" date="2025-08" db="UniProtKB">
        <authorList>
            <consortium name="Ensembl"/>
        </authorList>
    </citation>
    <scope>IDENTIFICATION</scope>
</reference>
<dbReference type="InterPro" id="IPR003879">
    <property type="entry name" value="Butyrophylin_SPRY"/>
</dbReference>
<accession>A0A3Q3ER25</accession>
<evidence type="ECO:0000313" key="4">
    <source>
        <dbReference type="Proteomes" id="UP000261660"/>
    </source>
</evidence>
<dbReference type="Ensembl" id="ENSLBET00000010485.1">
    <property type="protein sequence ID" value="ENSLBEP00000009946.1"/>
    <property type="gene ID" value="ENSLBEG00000007701.1"/>
</dbReference>
<dbReference type="SMART" id="SM00589">
    <property type="entry name" value="PRY"/>
    <property type="match status" value="1"/>
</dbReference>
<evidence type="ECO:0000256" key="1">
    <source>
        <dbReference type="SAM" id="Coils"/>
    </source>
</evidence>
<dbReference type="STRING" id="56723.ENSLBEP00000009946"/>
<dbReference type="InterPro" id="IPR001870">
    <property type="entry name" value="B30.2/SPRY"/>
</dbReference>
<feature type="coiled-coil region" evidence="1">
    <location>
        <begin position="85"/>
        <end position="119"/>
    </location>
</feature>
<dbReference type="FunFam" id="2.60.120.920:FF:000004">
    <property type="entry name" value="Butyrophilin subfamily 1 member A1"/>
    <property type="match status" value="1"/>
</dbReference>
<evidence type="ECO:0000313" key="3">
    <source>
        <dbReference type="Ensembl" id="ENSLBEP00000009946.1"/>
    </source>
</evidence>
<dbReference type="SUPFAM" id="SSF49899">
    <property type="entry name" value="Concanavalin A-like lectins/glucanases"/>
    <property type="match status" value="1"/>
</dbReference>
<dbReference type="PANTHER" id="PTHR24103">
    <property type="entry name" value="E3 UBIQUITIN-PROTEIN LIGASE TRIM"/>
    <property type="match status" value="1"/>
</dbReference>
<dbReference type="InterPro" id="IPR013320">
    <property type="entry name" value="ConA-like_dom_sf"/>
</dbReference>
<dbReference type="Proteomes" id="UP000261660">
    <property type="component" value="Unplaced"/>
</dbReference>
<protein>
    <recommendedName>
        <fullName evidence="2">B30.2/SPRY domain-containing protein</fullName>
    </recommendedName>
</protein>
<dbReference type="Gene3D" id="2.60.120.920">
    <property type="match status" value="1"/>
</dbReference>
<evidence type="ECO:0000259" key="2">
    <source>
        <dbReference type="PROSITE" id="PS50188"/>
    </source>
</evidence>
<dbReference type="SMART" id="SM00449">
    <property type="entry name" value="SPRY"/>
    <property type="match status" value="1"/>
</dbReference>
<dbReference type="CDD" id="cd12893">
    <property type="entry name" value="SPRY_PRY_TRIM35"/>
    <property type="match status" value="1"/>
</dbReference>
<keyword evidence="1" id="KW-0175">Coiled coil</keyword>
<dbReference type="GeneTree" id="ENSGT00970000193381"/>
<dbReference type="AlphaFoldDB" id="A0A3Q3ER25"/>
<name>A0A3Q3ER25_9LABR</name>
<dbReference type="InterPro" id="IPR043136">
    <property type="entry name" value="B30.2/SPRY_sf"/>
</dbReference>
<reference evidence="3" key="2">
    <citation type="submission" date="2025-09" db="UniProtKB">
        <authorList>
            <consortium name="Ensembl"/>
        </authorList>
    </citation>
    <scope>IDENTIFICATION</scope>
</reference>
<dbReference type="InterPro" id="IPR003877">
    <property type="entry name" value="SPRY_dom"/>
</dbReference>